<dbReference type="PROSITE" id="PS50002">
    <property type="entry name" value="SH3"/>
    <property type="match status" value="2"/>
</dbReference>
<evidence type="ECO:0000256" key="7">
    <source>
        <dbReference type="PROSITE-ProRule" id="PRU00191"/>
    </source>
</evidence>
<evidence type="ECO:0000313" key="13">
    <source>
        <dbReference type="Proteomes" id="UP001557470"/>
    </source>
</evidence>
<accession>A0ABD0XCL3</accession>
<dbReference type="SUPFAM" id="SSF50044">
    <property type="entry name" value="SH3-domain"/>
    <property type="match status" value="2"/>
</dbReference>
<dbReference type="Gene3D" id="3.30.505.10">
    <property type="entry name" value="SH2 domain"/>
    <property type="match status" value="1"/>
</dbReference>
<dbReference type="PRINTS" id="PR00499">
    <property type="entry name" value="P67PHOX"/>
</dbReference>
<keyword evidence="1 8" id="KW-0728">SH3 domain</keyword>
<feature type="domain" description="SH2" evidence="10">
    <location>
        <begin position="58"/>
        <end position="149"/>
    </location>
</feature>
<comment type="caution">
    <text evidence="12">The sequence shown here is derived from an EMBL/GenBank/DDBJ whole genome shotgun (WGS) entry which is preliminary data.</text>
</comment>
<evidence type="ECO:0000313" key="12">
    <source>
        <dbReference type="EMBL" id="KAL1005659.1"/>
    </source>
</evidence>
<dbReference type="InterPro" id="IPR036860">
    <property type="entry name" value="SH2_dom_sf"/>
</dbReference>
<feature type="domain" description="SH3" evidence="11">
    <location>
        <begin position="1"/>
        <end position="56"/>
    </location>
</feature>
<dbReference type="PRINTS" id="PR00401">
    <property type="entry name" value="SH2DOMAIN"/>
</dbReference>
<dbReference type="Pfam" id="PF00018">
    <property type="entry name" value="SH3_1"/>
    <property type="match status" value="2"/>
</dbReference>
<evidence type="ECO:0000256" key="1">
    <source>
        <dbReference type="ARBA" id="ARBA00022443"/>
    </source>
</evidence>
<sequence>MEALGKFDFAATAEDELSFRKGDTLKILVTNDDWFKAELNGDTGFIPRNYIDIHIPSWYQESISRGEAQQSLMVKPTGSFLIRGSQSSPGDFSISVRHESDVQHFKVMMDNRGQYYLWAEKFSSLNRLVDYYKKNSISRNSCIFLLDSGTEQRGSSQARTCAIASQPLPELPHTHQARPRTAEPVPPPQRPAATAGVGGLMQVKALYDFMAEEKDELSFRAGEVIEVLERTDESWWKGRVKGRIGLFPTNYTLPV</sequence>
<feature type="domain" description="SH3" evidence="11">
    <location>
        <begin position="198"/>
        <end position="255"/>
    </location>
</feature>
<dbReference type="PROSITE" id="PS50001">
    <property type="entry name" value="SH2"/>
    <property type="match status" value="1"/>
</dbReference>
<dbReference type="PRINTS" id="PR00452">
    <property type="entry name" value="SH3DOMAIN"/>
</dbReference>
<dbReference type="PANTHER" id="PTHR46037">
    <property type="entry name" value="PROTEIN ENHANCER OF SEVENLESS 2B"/>
    <property type="match status" value="1"/>
</dbReference>
<dbReference type="CDD" id="cd09941">
    <property type="entry name" value="SH2_Grb2_like"/>
    <property type="match status" value="1"/>
</dbReference>
<keyword evidence="4" id="KW-0449">Lipoprotein</keyword>
<dbReference type="Pfam" id="PF00017">
    <property type="entry name" value="SH2"/>
    <property type="match status" value="1"/>
</dbReference>
<evidence type="ECO:0000256" key="4">
    <source>
        <dbReference type="ARBA" id="ARBA00023288"/>
    </source>
</evidence>
<proteinExistence type="predicted"/>
<dbReference type="EMBL" id="JAGEUA010000002">
    <property type="protein sequence ID" value="KAL1005659.1"/>
    <property type="molecule type" value="Genomic_DNA"/>
</dbReference>
<evidence type="ECO:0000259" key="11">
    <source>
        <dbReference type="PROSITE" id="PS50002"/>
    </source>
</evidence>
<dbReference type="InterPro" id="IPR001452">
    <property type="entry name" value="SH3_domain"/>
</dbReference>
<keyword evidence="13" id="KW-1185">Reference proteome</keyword>
<evidence type="ECO:0000256" key="6">
    <source>
        <dbReference type="ARBA" id="ARBA00040640"/>
    </source>
</evidence>
<dbReference type="FunFam" id="2.30.30.40:FF:000072">
    <property type="entry name" value="Unconventional Myosin IB"/>
    <property type="match status" value="1"/>
</dbReference>
<evidence type="ECO:0000256" key="9">
    <source>
        <dbReference type="SAM" id="MobiDB-lite"/>
    </source>
</evidence>
<dbReference type="InterPro" id="IPR036028">
    <property type="entry name" value="SH3-like_dom_sf"/>
</dbReference>
<keyword evidence="3" id="KW-0040">ANK repeat</keyword>
<dbReference type="InterPro" id="IPR043539">
    <property type="entry name" value="Grb2-like"/>
</dbReference>
<evidence type="ECO:0000256" key="3">
    <source>
        <dbReference type="ARBA" id="ARBA00023043"/>
    </source>
</evidence>
<reference evidence="12 13" key="1">
    <citation type="submission" date="2024-06" db="EMBL/GenBank/DDBJ databases">
        <authorList>
            <person name="Pan Q."/>
            <person name="Wen M."/>
            <person name="Jouanno E."/>
            <person name="Zahm M."/>
            <person name="Klopp C."/>
            <person name="Cabau C."/>
            <person name="Louis A."/>
            <person name="Berthelot C."/>
            <person name="Parey E."/>
            <person name="Roest Crollius H."/>
            <person name="Montfort J."/>
            <person name="Robinson-Rechavi M."/>
            <person name="Bouchez O."/>
            <person name="Lampietro C."/>
            <person name="Lopez Roques C."/>
            <person name="Donnadieu C."/>
            <person name="Postlethwait J."/>
            <person name="Bobe J."/>
            <person name="Verreycken H."/>
            <person name="Guiguen Y."/>
        </authorList>
    </citation>
    <scope>NUCLEOTIDE SEQUENCE [LARGE SCALE GENOMIC DNA]</scope>
    <source>
        <strain evidence="12">Up_M1</strain>
        <tissue evidence="12">Testis</tissue>
    </source>
</reference>
<evidence type="ECO:0000256" key="5">
    <source>
        <dbReference type="ARBA" id="ARBA00037432"/>
    </source>
</evidence>
<organism evidence="12 13">
    <name type="scientific">Umbra pygmaea</name>
    <name type="common">Eastern mudminnow</name>
    <dbReference type="NCBI Taxonomy" id="75934"/>
    <lineage>
        <taxon>Eukaryota</taxon>
        <taxon>Metazoa</taxon>
        <taxon>Chordata</taxon>
        <taxon>Craniata</taxon>
        <taxon>Vertebrata</taxon>
        <taxon>Euteleostomi</taxon>
        <taxon>Actinopterygii</taxon>
        <taxon>Neopterygii</taxon>
        <taxon>Teleostei</taxon>
        <taxon>Protacanthopterygii</taxon>
        <taxon>Esociformes</taxon>
        <taxon>Umbridae</taxon>
        <taxon>Umbra</taxon>
    </lineage>
</organism>
<dbReference type="Gene3D" id="2.30.30.40">
    <property type="entry name" value="SH3 Domains"/>
    <property type="match status" value="2"/>
</dbReference>
<evidence type="ECO:0000256" key="2">
    <source>
        <dbReference type="ARBA" id="ARBA00022999"/>
    </source>
</evidence>
<name>A0ABD0XCL3_UMBPY</name>
<evidence type="ECO:0000256" key="8">
    <source>
        <dbReference type="PROSITE-ProRule" id="PRU00192"/>
    </source>
</evidence>
<dbReference type="Proteomes" id="UP001557470">
    <property type="component" value="Unassembled WGS sequence"/>
</dbReference>
<protein>
    <recommendedName>
        <fullName evidence="6">Osteoclast-stimulating factor 1</fullName>
    </recommendedName>
</protein>
<keyword evidence="2 7" id="KW-0727">SH2 domain</keyword>
<dbReference type="SMART" id="SM00326">
    <property type="entry name" value="SH3"/>
    <property type="match status" value="2"/>
</dbReference>
<dbReference type="SMART" id="SM00252">
    <property type="entry name" value="SH2"/>
    <property type="match status" value="1"/>
</dbReference>
<feature type="region of interest" description="Disordered" evidence="9">
    <location>
        <begin position="165"/>
        <end position="195"/>
    </location>
</feature>
<dbReference type="AlphaFoldDB" id="A0ABD0XCL3"/>
<gene>
    <name evidence="12" type="ORF">UPYG_G00061930</name>
</gene>
<comment type="function">
    <text evidence="5">Induces bone resorption, acting probably through a signaling cascade which results in the secretion of factor(s) enhancing osteoclast formation and activity.</text>
</comment>
<dbReference type="SUPFAM" id="SSF55550">
    <property type="entry name" value="SH2 domain"/>
    <property type="match status" value="1"/>
</dbReference>
<evidence type="ECO:0000259" key="10">
    <source>
        <dbReference type="PROSITE" id="PS50001"/>
    </source>
</evidence>
<dbReference type="InterPro" id="IPR000980">
    <property type="entry name" value="SH2"/>
</dbReference>